<organism evidence="3 4">
    <name type="scientific">Streptomyces alkaliterrae</name>
    <dbReference type="NCBI Taxonomy" id="2213162"/>
    <lineage>
        <taxon>Bacteria</taxon>
        <taxon>Bacillati</taxon>
        <taxon>Actinomycetota</taxon>
        <taxon>Actinomycetes</taxon>
        <taxon>Kitasatosporales</taxon>
        <taxon>Streptomycetaceae</taxon>
        <taxon>Streptomyces</taxon>
    </lineage>
</organism>
<dbReference type="EMBL" id="JABJXA010000008">
    <property type="protein sequence ID" value="MBB1257717.1"/>
    <property type="molecule type" value="Genomic_DNA"/>
</dbReference>
<dbReference type="InterPro" id="IPR011042">
    <property type="entry name" value="6-blade_b-propeller_TolB-like"/>
</dbReference>
<gene>
    <name evidence="3" type="ORF">H3147_02580</name>
</gene>
<proteinExistence type="predicted"/>
<dbReference type="InterPro" id="IPR001375">
    <property type="entry name" value="Peptidase_S9_cat"/>
</dbReference>
<dbReference type="PANTHER" id="PTHR43056:SF5">
    <property type="entry name" value="PEPTIDASE S9 PROLYL OLIGOPEPTIDASE CATALYTIC DOMAIN-CONTAINING PROTEIN"/>
    <property type="match status" value="1"/>
</dbReference>
<reference evidence="4" key="1">
    <citation type="submission" date="2020-05" db="EMBL/GenBank/DDBJ databases">
        <title>Classification of alakaliphilic streptomycetes isolated from an alkaline soil next to Lonar Crater, India and a proposal for the recognition of Streptomyces alkaliterrae sp. nov.</title>
        <authorList>
            <person name="Golinska P."/>
        </authorList>
    </citation>
    <scope>NUCLEOTIDE SEQUENCE [LARGE SCALE GENOMIC DNA]</scope>
    <source>
        <strain evidence="4">OF8</strain>
    </source>
</reference>
<dbReference type="Pfam" id="PF00326">
    <property type="entry name" value="Peptidase_S9"/>
    <property type="match status" value="1"/>
</dbReference>
<comment type="caution">
    <text evidence="3">The sequence shown here is derived from an EMBL/GenBank/DDBJ whole genome shotgun (WGS) entry which is preliminary data.</text>
</comment>
<dbReference type="SUPFAM" id="SSF53474">
    <property type="entry name" value="alpha/beta-Hydrolases"/>
    <property type="match status" value="1"/>
</dbReference>
<accession>A0A7W3WSJ7</accession>
<dbReference type="Gene3D" id="3.40.50.1820">
    <property type="entry name" value="alpha/beta hydrolase"/>
    <property type="match status" value="1"/>
</dbReference>
<dbReference type="Gene3D" id="2.120.10.30">
    <property type="entry name" value="TolB, C-terminal domain"/>
    <property type="match status" value="1"/>
</dbReference>
<dbReference type="GO" id="GO:0006508">
    <property type="term" value="P:proteolysis"/>
    <property type="evidence" value="ECO:0007669"/>
    <property type="project" value="InterPro"/>
</dbReference>
<protein>
    <submittedName>
        <fullName evidence="3">S9 family peptidase</fullName>
    </submittedName>
</protein>
<dbReference type="PANTHER" id="PTHR43056">
    <property type="entry name" value="PEPTIDASE S9 PROLYL OLIGOPEPTIDASE"/>
    <property type="match status" value="1"/>
</dbReference>
<feature type="domain" description="Peptidase S9 prolyl oligopeptidase catalytic" evidence="2">
    <location>
        <begin position="447"/>
        <end position="655"/>
    </location>
</feature>
<dbReference type="GO" id="GO:0008236">
    <property type="term" value="F:serine-type peptidase activity"/>
    <property type="evidence" value="ECO:0007669"/>
    <property type="project" value="InterPro"/>
</dbReference>
<dbReference type="RefSeq" id="WP_153506724.1">
    <property type="nucleotide sequence ID" value="NZ_JABJXA010000008.1"/>
</dbReference>
<evidence type="ECO:0000313" key="4">
    <source>
        <dbReference type="Proteomes" id="UP000517765"/>
    </source>
</evidence>
<sequence length="660" mass="71916">MSISHARYGTWPSPIDAALVAARDGRPEYLTAVGEELWWTAPRPAEDGRRALLRLTPDGRARSELPPPWNVRSRFTEYGGQPFAGQSREQDGPLVVFCHFADQRLYAFEPDGPEQRRAPRPLTPPAGRGGGPRYVDPLLLPDLGEVWCVREEFTGDRPTDVRRALVAVPLDGSAAHDPGALRELVVDGHFLAGPRRSPDGRHLLWLTWDHPRMPWESTLLRLAELDTGGTRTVVGTPRTLLGGPSEAVAQADWAADGTLLAVSDRTGWWNPHRVPLDGGPPVNLCARQEEFADALWKPGQRWFATLPDGLLAVLHGRGAARLGVLDPSDGHLVDAPGDWTEWASTLAVVGDRLFGVAASPRSGPEIVELDTATGHARVVAEEHHDVVDPAYYPDPRLRTFTGPGGRTVHAHLHPPHHPHYAAADEEAPPYVVWAHGGPTGRAPQVLDLEIAYFTSRGIGVVQVDYAGSTGYGRAYRERLRGEWGVADVEDCAAVARALADEGVADRDRLAIRGGSAGGWTAACSLVSPATEGLYAGAVISYPVLDPSSFAEVTHDLESHYLTSLIGPPDTAAARYRERSPVRRADRVRVPFLLLQGLDDAVCPPEQCERFLAALDRVRSPHTYLTFEGEGHGFRRQDTVVRALEAELALYRQVFGIERGG</sequence>
<evidence type="ECO:0000313" key="3">
    <source>
        <dbReference type="EMBL" id="MBB1257717.1"/>
    </source>
</evidence>
<dbReference type="AlphaFoldDB" id="A0A7W3WSJ7"/>
<feature type="region of interest" description="Disordered" evidence="1">
    <location>
        <begin position="109"/>
        <end position="134"/>
    </location>
</feature>
<evidence type="ECO:0000259" key="2">
    <source>
        <dbReference type="Pfam" id="PF00326"/>
    </source>
</evidence>
<dbReference type="InterPro" id="IPR050585">
    <property type="entry name" value="Xaa-Pro_dipeptidyl-ppase/CocE"/>
</dbReference>
<evidence type="ECO:0000256" key="1">
    <source>
        <dbReference type="SAM" id="MobiDB-lite"/>
    </source>
</evidence>
<dbReference type="SUPFAM" id="SSF69322">
    <property type="entry name" value="Tricorn protease domain 2"/>
    <property type="match status" value="1"/>
</dbReference>
<dbReference type="InterPro" id="IPR029058">
    <property type="entry name" value="AB_hydrolase_fold"/>
</dbReference>
<dbReference type="OrthoDB" id="128799at2"/>
<name>A0A7W3WSJ7_9ACTN</name>
<dbReference type="Proteomes" id="UP000517765">
    <property type="component" value="Unassembled WGS sequence"/>
</dbReference>